<dbReference type="PROSITE" id="PS50199">
    <property type="entry name" value="ZF_RANBP2_2"/>
    <property type="match status" value="1"/>
</dbReference>
<evidence type="ECO:0000313" key="29">
    <source>
        <dbReference type="EMBL" id="VCW66793.1"/>
    </source>
</evidence>
<feature type="region of interest" description="Disordered" evidence="24">
    <location>
        <begin position="1"/>
        <end position="51"/>
    </location>
</feature>
<evidence type="ECO:0000256" key="8">
    <source>
        <dbReference type="ARBA" id="ARBA00022763"/>
    </source>
</evidence>
<feature type="compositionally biased region" description="Gly residues" evidence="24">
    <location>
        <begin position="1"/>
        <end position="11"/>
    </location>
</feature>
<feature type="domain" description="FPG-type" evidence="26">
    <location>
        <begin position="291"/>
        <end position="325"/>
    </location>
</feature>
<dbReference type="PROSITE" id="PS01242">
    <property type="entry name" value="ZF_FPG_1"/>
    <property type="match status" value="1"/>
</dbReference>
<dbReference type="InterPro" id="IPR012319">
    <property type="entry name" value="FPG_cat"/>
</dbReference>
<organism evidence="29 30">
    <name type="scientific">Gulo gulo</name>
    <name type="common">Wolverine</name>
    <name type="synonym">Gluton</name>
    <dbReference type="NCBI Taxonomy" id="48420"/>
    <lineage>
        <taxon>Eukaryota</taxon>
        <taxon>Metazoa</taxon>
        <taxon>Chordata</taxon>
        <taxon>Craniata</taxon>
        <taxon>Vertebrata</taxon>
        <taxon>Euteleostomi</taxon>
        <taxon>Mammalia</taxon>
        <taxon>Eutheria</taxon>
        <taxon>Laurasiatheria</taxon>
        <taxon>Carnivora</taxon>
        <taxon>Caniformia</taxon>
        <taxon>Musteloidea</taxon>
        <taxon>Mustelidae</taxon>
        <taxon>Guloninae</taxon>
        <taxon>Gulo</taxon>
    </lineage>
</organism>
<feature type="compositionally biased region" description="Polar residues" evidence="24">
    <location>
        <begin position="14"/>
        <end position="27"/>
    </location>
</feature>
<dbReference type="SUPFAM" id="SSF46946">
    <property type="entry name" value="S13-like H2TH domain"/>
    <property type="match status" value="1"/>
</dbReference>
<evidence type="ECO:0000259" key="26">
    <source>
        <dbReference type="PROSITE" id="PS51066"/>
    </source>
</evidence>
<evidence type="ECO:0000256" key="11">
    <source>
        <dbReference type="ARBA" id="ARBA00022833"/>
    </source>
</evidence>
<comment type="subcellular location">
    <subcellularLocation>
        <location evidence="2">Chromosome</location>
    </subcellularLocation>
    <subcellularLocation>
        <location evidence="1">Nucleus</location>
    </subcellularLocation>
</comment>
<name>A0A9X9PUE4_GULGU</name>
<dbReference type="InterPro" id="IPR015887">
    <property type="entry name" value="DNA_glyclase_Znf_dom_DNA_BS"/>
</dbReference>
<feature type="domain" description="RanBP2-type" evidence="25">
    <location>
        <begin position="357"/>
        <end position="386"/>
    </location>
</feature>
<keyword evidence="12" id="KW-0238">DNA-binding</keyword>
<evidence type="ECO:0000256" key="17">
    <source>
        <dbReference type="ARBA" id="ARBA00023295"/>
    </source>
</evidence>
<keyword evidence="6" id="KW-0479">Metal-binding</keyword>
<feature type="domain" description="GRF-type" evidence="28">
    <location>
        <begin position="594"/>
        <end position="636"/>
    </location>
</feature>
<evidence type="ECO:0000256" key="13">
    <source>
        <dbReference type="ARBA" id="ARBA00023204"/>
    </source>
</evidence>
<feature type="domain" description="GRF-type" evidence="28">
    <location>
        <begin position="547"/>
        <end position="590"/>
    </location>
</feature>
<evidence type="ECO:0000259" key="28">
    <source>
        <dbReference type="PROSITE" id="PS51999"/>
    </source>
</evidence>
<evidence type="ECO:0000256" key="2">
    <source>
        <dbReference type="ARBA" id="ARBA00004286"/>
    </source>
</evidence>
<evidence type="ECO:0000256" key="15">
    <source>
        <dbReference type="ARBA" id="ARBA00023242"/>
    </source>
</evidence>
<dbReference type="GO" id="GO:0008270">
    <property type="term" value="F:zinc ion binding"/>
    <property type="evidence" value="ECO:0007669"/>
    <property type="project" value="UniProtKB-KW"/>
</dbReference>
<evidence type="ECO:0000256" key="5">
    <source>
        <dbReference type="ARBA" id="ARBA00022454"/>
    </source>
</evidence>
<dbReference type="PROSITE" id="PS51068">
    <property type="entry name" value="FPG_CAT"/>
    <property type="match status" value="1"/>
</dbReference>
<accession>A0A9X9PUE4</accession>
<dbReference type="PROSITE" id="PS51066">
    <property type="entry name" value="ZF_FPG_2"/>
    <property type="match status" value="1"/>
</dbReference>
<dbReference type="SUPFAM" id="SSF81624">
    <property type="entry name" value="N-terminal domain of MutM-like DNA repair proteins"/>
    <property type="match status" value="1"/>
</dbReference>
<evidence type="ECO:0000256" key="10">
    <source>
        <dbReference type="ARBA" id="ARBA00022801"/>
    </source>
</evidence>
<keyword evidence="14" id="KW-0456">Lyase</keyword>
<dbReference type="InterPro" id="IPR010979">
    <property type="entry name" value="Ribosomal_uS13-like_H2TH"/>
</dbReference>
<keyword evidence="30" id="KW-1185">Reference proteome</keyword>
<evidence type="ECO:0000259" key="25">
    <source>
        <dbReference type="PROSITE" id="PS50199"/>
    </source>
</evidence>
<dbReference type="Gene3D" id="3.20.190.10">
    <property type="entry name" value="MutM-like, N-terminal"/>
    <property type="match status" value="1"/>
</dbReference>
<dbReference type="FunFam" id="1.10.8.50:FF:000008">
    <property type="entry name" value="Nei-like DNA glycosylase 3"/>
    <property type="match status" value="1"/>
</dbReference>
<dbReference type="SMART" id="SM00547">
    <property type="entry name" value="ZnF_RBZ"/>
    <property type="match status" value="1"/>
</dbReference>
<keyword evidence="7" id="KW-0677">Repeat</keyword>
<evidence type="ECO:0000256" key="21">
    <source>
        <dbReference type="ARBA" id="ARBA00082922"/>
    </source>
</evidence>
<dbReference type="GO" id="GO:0006284">
    <property type="term" value="P:base-excision repair"/>
    <property type="evidence" value="ECO:0007669"/>
    <property type="project" value="InterPro"/>
</dbReference>
<evidence type="ECO:0000256" key="23">
    <source>
        <dbReference type="PROSITE-ProRule" id="PRU00322"/>
    </source>
</evidence>
<comment type="catalytic activity">
    <reaction evidence="18">
        <text>2'-deoxyribonucleotide-(2'-deoxyribose 5'-phosphate)-2'-deoxyribonucleotide-DNA = a 3'-end 2'-deoxyribonucleotide-(2,3-dehydro-2,3-deoxyribose 5'-phosphate)-DNA + a 5'-end 5'-phospho-2'-deoxyribonucleoside-DNA + H(+)</text>
        <dbReference type="Rhea" id="RHEA:66592"/>
        <dbReference type="Rhea" id="RHEA-COMP:13180"/>
        <dbReference type="Rhea" id="RHEA-COMP:16897"/>
        <dbReference type="Rhea" id="RHEA-COMP:17067"/>
        <dbReference type="ChEBI" id="CHEBI:15378"/>
        <dbReference type="ChEBI" id="CHEBI:136412"/>
        <dbReference type="ChEBI" id="CHEBI:157695"/>
        <dbReference type="ChEBI" id="CHEBI:167181"/>
        <dbReference type="EC" id="4.2.99.18"/>
    </reaction>
</comment>
<keyword evidence="10" id="KW-0378">Hydrolase</keyword>
<protein>
    <recommendedName>
        <fullName evidence="19">Endonuclease 8-like 3</fullName>
        <ecNumber evidence="4">4.2.99.18</ecNumber>
    </recommendedName>
    <alternativeName>
        <fullName evidence="20">DNA glycosylase/AP lyase Neil3</fullName>
    </alternativeName>
    <alternativeName>
        <fullName evidence="22">Endonuclease VIII-like 3</fullName>
    </alternativeName>
    <alternativeName>
        <fullName evidence="21">Nei-like protein 3</fullName>
    </alternativeName>
</protein>
<evidence type="ECO:0000256" key="20">
    <source>
        <dbReference type="ARBA" id="ARBA00081871"/>
    </source>
</evidence>
<dbReference type="GO" id="GO:0140078">
    <property type="term" value="F:class I DNA-(apurinic or apyrimidinic site) endonuclease activity"/>
    <property type="evidence" value="ECO:0007669"/>
    <property type="project" value="UniProtKB-EC"/>
</dbReference>
<evidence type="ECO:0000256" key="4">
    <source>
        <dbReference type="ARBA" id="ARBA00012720"/>
    </source>
</evidence>
<dbReference type="PROSITE" id="PS51999">
    <property type="entry name" value="ZF_GRF"/>
    <property type="match status" value="2"/>
</dbReference>
<dbReference type="PANTHER" id="PTHR22993">
    <property type="entry name" value="FORMAMIDOPYRIMIDINE-DNA GLYCOSYLASE"/>
    <property type="match status" value="1"/>
</dbReference>
<dbReference type="GO" id="GO:0005694">
    <property type="term" value="C:chromosome"/>
    <property type="evidence" value="ECO:0007669"/>
    <property type="project" value="UniProtKB-SubCell"/>
</dbReference>
<dbReference type="Proteomes" id="UP000269945">
    <property type="component" value="Unassembled WGS sequence"/>
</dbReference>
<keyword evidence="9 23" id="KW-0863">Zinc-finger</keyword>
<evidence type="ECO:0000256" key="22">
    <source>
        <dbReference type="ARBA" id="ARBA00083341"/>
    </source>
</evidence>
<dbReference type="InterPro" id="IPR015886">
    <property type="entry name" value="H2TH_FPG"/>
</dbReference>
<keyword evidence="15" id="KW-0539">Nucleus</keyword>
<evidence type="ECO:0000256" key="19">
    <source>
        <dbReference type="ARBA" id="ARBA00073168"/>
    </source>
</evidence>
<evidence type="ECO:0000256" key="6">
    <source>
        <dbReference type="ARBA" id="ARBA00022723"/>
    </source>
</evidence>
<evidence type="ECO:0000256" key="14">
    <source>
        <dbReference type="ARBA" id="ARBA00023239"/>
    </source>
</evidence>
<feature type="non-terminal residue" evidence="29">
    <location>
        <position position="645"/>
    </location>
</feature>
<keyword evidence="8" id="KW-0227">DNA damage</keyword>
<dbReference type="Pfam" id="PF06839">
    <property type="entry name" value="Zn_ribbon_GRF"/>
    <property type="match status" value="2"/>
</dbReference>
<keyword evidence="5" id="KW-0158">Chromosome</keyword>
<evidence type="ECO:0000313" key="30">
    <source>
        <dbReference type="Proteomes" id="UP000269945"/>
    </source>
</evidence>
<dbReference type="GO" id="GO:0003684">
    <property type="term" value="F:damaged DNA binding"/>
    <property type="evidence" value="ECO:0007669"/>
    <property type="project" value="InterPro"/>
</dbReference>
<evidence type="ECO:0000256" key="24">
    <source>
        <dbReference type="SAM" id="MobiDB-lite"/>
    </source>
</evidence>
<dbReference type="Pfam" id="PF06831">
    <property type="entry name" value="H2TH"/>
    <property type="match status" value="1"/>
</dbReference>
<dbReference type="GO" id="GO:0005654">
    <property type="term" value="C:nucleoplasm"/>
    <property type="evidence" value="ECO:0007669"/>
    <property type="project" value="UniProtKB-ARBA"/>
</dbReference>
<evidence type="ECO:0000256" key="18">
    <source>
        <dbReference type="ARBA" id="ARBA00044632"/>
    </source>
</evidence>
<feature type="domain" description="Formamidopyrimidine-DNA glycosylase catalytic" evidence="27">
    <location>
        <begin position="44"/>
        <end position="181"/>
    </location>
</feature>
<feature type="region of interest" description="Disordered" evidence="24">
    <location>
        <begin position="472"/>
        <end position="491"/>
    </location>
</feature>
<dbReference type="InterPro" id="IPR010666">
    <property type="entry name" value="Znf_GRF"/>
</dbReference>
<keyword evidence="17" id="KW-0326">Glycosidase</keyword>
<dbReference type="InterPro" id="IPR000214">
    <property type="entry name" value="Znf_DNA_glyclase/AP_lyase"/>
</dbReference>
<evidence type="ECO:0000256" key="7">
    <source>
        <dbReference type="ARBA" id="ARBA00022737"/>
    </source>
</evidence>
<dbReference type="FunFam" id="3.20.190.10:FF:000005">
    <property type="entry name" value="Nei like DNA glycosylase 3"/>
    <property type="match status" value="1"/>
</dbReference>
<dbReference type="InterPro" id="IPR035937">
    <property type="entry name" value="FPG_N"/>
</dbReference>
<keyword evidence="16" id="KW-0511">Multifunctional enzyme</keyword>
<dbReference type="Gene3D" id="1.10.8.50">
    <property type="match status" value="1"/>
</dbReference>
<comment type="caution">
    <text evidence="29">The sequence shown here is derived from an EMBL/GenBank/DDBJ whole genome shotgun (WGS) entry which is preliminary data.</text>
</comment>
<dbReference type="PANTHER" id="PTHR22993:SF10">
    <property type="entry name" value="ENDONUCLEASE 8-LIKE 3"/>
    <property type="match status" value="1"/>
</dbReference>
<dbReference type="Gene3D" id="2.30.30.380">
    <property type="entry name" value="Zn-finger domain of Sec23/24"/>
    <property type="match status" value="1"/>
</dbReference>
<evidence type="ECO:0000256" key="1">
    <source>
        <dbReference type="ARBA" id="ARBA00004123"/>
    </source>
</evidence>
<gene>
    <name evidence="29" type="ORF">BN2614_LOCUS3</name>
</gene>
<evidence type="ECO:0000256" key="12">
    <source>
        <dbReference type="ARBA" id="ARBA00023125"/>
    </source>
</evidence>
<sequence length="645" mass="71811">AGPGGRGGAGSAGDSNFLSTQIPTQRLSPRGLQPASHSPGREMVEGPGCTLNGEKIRARVRPGQAVTDVRGSALQSLGGQVLPRAASPALVSSQAAALNNKKDPSQNPLRLFNGYVYSGVQTLGKELFMYFGPKALRIHFGMKGSIMINPREHKNKNGVSPVFELQLTKDLICFFDSSVEFRNSTESQQRVRMMEELDVCSPKFSFSRAESEVKKQKGRMLCDVLMDQKVLPGVGNIIRNEALFDSGLHPAVKVCQLTDEQTHYLVKMIRDFSILFYRCHKTGSVISKHYKVYKRPHCCQCCCKITVCRLGENNRMTYFCPLCQKENPQHVDICKLPTRNTTIRWPSSRGEHVARKWEERWACVVCTLINSPSSKTCAACLTSRPPDSIIKNEEHSIAFTDLVRYPCNSFGKPSKEVKINRKTAFGTTTLVLADFSNKSSALKRKMSQNQTLDGEFQNRPLTHVCFNDPLHRSEDRANHGSQPSDKANVSPTLCPQSELFSPAYKKLKTTHSSSPDLRSGKPGFPASELGINLTDGTWALHADRPRCSKHNRRCVLRVVRKDGENKGRQFYACPLPREAQCGFFQWADLSFPFCSHGKRSIMRTVLKTGPNNGKNFFVCPLGKAKQCNFFQWAENGPGIKIIPGC</sequence>
<dbReference type="GO" id="GO:0019104">
    <property type="term" value="F:DNA N-glycosylase activity"/>
    <property type="evidence" value="ECO:0007669"/>
    <property type="project" value="InterPro"/>
</dbReference>
<evidence type="ECO:0000256" key="9">
    <source>
        <dbReference type="ARBA" id="ARBA00022771"/>
    </source>
</evidence>
<dbReference type="SMART" id="SM01232">
    <property type="entry name" value="H2TH"/>
    <property type="match status" value="1"/>
</dbReference>
<feature type="compositionally biased region" description="Polar residues" evidence="24">
    <location>
        <begin position="479"/>
        <end position="491"/>
    </location>
</feature>
<dbReference type="InterPro" id="IPR001876">
    <property type="entry name" value="Znf_RanBP2"/>
</dbReference>
<dbReference type="AlphaFoldDB" id="A0A9X9PUE4"/>
<proteinExistence type="inferred from homology"/>
<keyword evidence="11" id="KW-0862">Zinc</keyword>
<keyword evidence="13" id="KW-0234">DNA repair</keyword>
<evidence type="ECO:0000256" key="3">
    <source>
        <dbReference type="ARBA" id="ARBA00009409"/>
    </source>
</evidence>
<dbReference type="PROSITE" id="PS01358">
    <property type="entry name" value="ZF_RANBP2_1"/>
    <property type="match status" value="1"/>
</dbReference>
<comment type="similarity">
    <text evidence="3">Belongs to the FPG family.</text>
</comment>
<dbReference type="CDD" id="cd08969">
    <property type="entry name" value="MeNeil3_N"/>
    <property type="match status" value="1"/>
</dbReference>
<evidence type="ECO:0000256" key="16">
    <source>
        <dbReference type="ARBA" id="ARBA00023268"/>
    </source>
</evidence>
<dbReference type="EC" id="4.2.99.18" evidence="4"/>
<dbReference type="EMBL" id="CYRY02002125">
    <property type="protein sequence ID" value="VCW66793.1"/>
    <property type="molecule type" value="Genomic_DNA"/>
</dbReference>
<reference evidence="29 30" key="1">
    <citation type="submission" date="2018-10" db="EMBL/GenBank/DDBJ databases">
        <authorList>
            <person name="Ekblom R."/>
            <person name="Jareborg N."/>
        </authorList>
    </citation>
    <scope>NUCLEOTIDE SEQUENCE [LARGE SCALE GENOMIC DNA]</scope>
    <source>
        <tissue evidence="29">Muscle</tissue>
    </source>
</reference>
<evidence type="ECO:0000259" key="27">
    <source>
        <dbReference type="PROSITE" id="PS51068"/>
    </source>
</evidence>